<feature type="signal peptide" evidence="8">
    <location>
        <begin position="1"/>
        <end position="30"/>
    </location>
</feature>
<evidence type="ECO:0000256" key="8">
    <source>
        <dbReference type="SAM" id="SignalP"/>
    </source>
</evidence>
<dbReference type="GO" id="GO:0016787">
    <property type="term" value="F:hydrolase activity"/>
    <property type="evidence" value="ECO:0007669"/>
    <property type="project" value="UniProtKB-KW"/>
</dbReference>
<accession>A0ABV6A297</accession>
<evidence type="ECO:0000259" key="9">
    <source>
        <dbReference type="Pfam" id="PF02225"/>
    </source>
</evidence>
<dbReference type="InterPro" id="IPR041756">
    <property type="entry name" value="M28_SGAP-like"/>
</dbReference>
<evidence type="ECO:0000313" key="11">
    <source>
        <dbReference type="EMBL" id="MFB9906379.1"/>
    </source>
</evidence>
<sequence length="519" mass="53141">MRPPRTALRTSLIASAVCAGLAISSASAGAIPGPAAPGGAIDGPALAKQLDRKVNVDNVQRHLRALQRIADANGGNRAAGSKGYDASVEYVAGKLRDAGFDVTTPTFTYDEEVIDAGLVDAGGLKATADPLEFSPNTAVGGISGPLVVVPEDGTPGCETSDFAGLPISGAVVLIRRGACSFAQKQLNAAGLGAKAVIISDNSDTGPEGWTLGDAASAKVPTGGVSKAEGTALAAKAGAATTVDLRVHTEQRTNRNVVAQTRTGRVDNVVMAGAHLDSVGLGPGINDNGTGSAALLETALQLGGTAKVKNAVRFAWWGAEELGLVGSTKYVQSLDFEQQVDIALYLNFDMVGSPNAAYFVYDGDNSDNTGAGPGPYGSAQIEKTFVDYFAARGIPSEGTDFSGRSDYGEFIKVGIPAGGLFTGAEGIKTAAQAEKWGGQADVAYDKCYHKACDNLGNIDRTALNRNSGAIAWSVGVYATSTEDVNGVPSRAVRKNARLAALRSAPALKLAKPHAHDHVTA</sequence>
<feature type="domain" description="Peptidase M28" evidence="10">
    <location>
        <begin position="255"/>
        <end position="469"/>
    </location>
</feature>
<dbReference type="RefSeq" id="WP_377854590.1">
    <property type="nucleotide sequence ID" value="NZ_JBHLZU010000018.1"/>
</dbReference>
<dbReference type="Gene3D" id="3.50.30.30">
    <property type="match status" value="1"/>
</dbReference>
<dbReference type="PANTHER" id="PTHR12147">
    <property type="entry name" value="METALLOPEPTIDASE M28 FAMILY MEMBER"/>
    <property type="match status" value="1"/>
</dbReference>
<dbReference type="Gene3D" id="3.40.630.10">
    <property type="entry name" value="Zn peptidases"/>
    <property type="match status" value="1"/>
</dbReference>
<dbReference type="SUPFAM" id="SSF53187">
    <property type="entry name" value="Zn-dependent exopeptidases"/>
    <property type="match status" value="1"/>
</dbReference>
<comment type="similarity">
    <text evidence="1">Belongs to the peptidase M28 family. M28A subfamily.</text>
</comment>
<evidence type="ECO:0000256" key="5">
    <source>
        <dbReference type="ARBA" id="ARBA00022729"/>
    </source>
</evidence>
<keyword evidence="7" id="KW-0862">Zinc</keyword>
<evidence type="ECO:0000259" key="10">
    <source>
        <dbReference type="Pfam" id="PF04389"/>
    </source>
</evidence>
<evidence type="ECO:0000256" key="3">
    <source>
        <dbReference type="ARBA" id="ARBA00022670"/>
    </source>
</evidence>
<dbReference type="EC" id="3.4.-.-" evidence="11"/>
<keyword evidence="2" id="KW-0031">Aminopeptidase</keyword>
<evidence type="ECO:0000256" key="4">
    <source>
        <dbReference type="ARBA" id="ARBA00022723"/>
    </source>
</evidence>
<dbReference type="CDD" id="cd03876">
    <property type="entry name" value="M28_SGAP_like"/>
    <property type="match status" value="1"/>
</dbReference>
<protein>
    <submittedName>
        <fullName evidence="11">M28 family metallopeptidase</fullName>
        <ecNumber evidence="11">3.4.-.-</ecNumber>
    </submittedName>
</protein>
<evidence type="ECO:0000256" key="2">
    <source>
        <dbReference type="ARBA" id="ARBA00022438"/>
    </source>
</evidence>
<keyword evidence="5 8" id="KW-0732">Signal</keyword>
<dbReference type="SUPFAM" id="SSF52025">
    <property type="entry name" value="PA domain"/>
    <property type="match status" value="1"/>
</dbReference>
<reference evidence="11 12" key="1">
    <citation type="submission" date="2024-09" db="EMBL/GenBank/DDBJ databases">
        <authorList>
            <person name="Sun Q."/>
            <person name="Mori K."/>
        </authorList>
    </citation>
    <scope>NUCLEOTIDE SEQUENCE [LARGE SCALE GENOMIC DNA]</scope>
    <source>
        <strain evidence="11 12">TBRC 7907</strain>
    </source>
</reference>
<proteinExistence type="inferred from homology"/>
<organism evidence="11 12">
    <name type="scientific">Allokutzneria oryzae</name>
    <dbReference type="NCBI Taxonomy" id="1378989"/>
    <lineage>
        <taxon>Bacteria</taxon>
        <taxon>Bacillati</taxon>
        <taxon>Actinomycetota</taxon>
        <taxon>Actinomycetes</taxon>
        <taxon>Pseudonocardiales</taxon>
        <taxon>Pseudonocardiaceae</taxon>
        <taxon>Allokutzneria</taxon>
    </lineage>
</organism>
<dbReference type="Proteomes" id="UP001589693">
    <property type="component" value="Unassembled WGS sequence"/>
</dbReference>
<keyword evidence="4" id="KW-0479">Metal-binding</keyword>
<keyword evidence="12" id="KW-1185">Reference proteome</keyword>
<gene>
    <name evidence="11" type="ORF">ACFFQA_20805</name>
</gene>
<feature type="domain" description="PA" evidence="9">
    <location>
        <begin position="143"/>
        <end position="232"/>
    </location>
</feature>
<comment type="caution">
    <text evidence="11">The sequence shown here is derived from an EMBL/GenBank/DDBJ whole genome shotgun (WGS) entry which is preliminary data.</text>
</comment>
<evidence type="ECO:0000256" key="6">
    <source>
        <dbReference type="ARBA" id="ARBA00022801"/>
    </source>
</evidence>
<dbReference type="Pfam" id="PF02225">
    <property type="entry name" value="PA"/>
    <property type="match status" value="1"/>
</dbReference>
<dbReference type="EMBL" id="JBHLZU010000018">
    <property type="protein sequence ID" value="MFB9906379.1"/>
    <property type="molecule type" value="Genomic_DNA"/>
</dbReference>
<feature type="chain" id="PRO_5047498929" evidence="8">
    <location>
        <begin position="31"/>
        <end position="519"/>
    </location>
</feature>
<evidence type="ECO:0000313" key="12">
    <source>
        <dbReference type="Proteomes" id="UP001589693"/>
    </source>
</evidence>
<dbReference type="InterPro" id="IPR007484">
    <property type="entry name" value="Peptidase_M28"/>
</dbReference>
<keyword evidence="6 11" id="KW-0378">Hydrolase</keyword>
<dbReference type="InterPro" id="IPR003137">
    <property type="entry name" value="PA_domain"/>
</dbReference>
<name>A0ABV6A297_9PSEU</name>
<keyword evidence="3" id="KW-0645">Protease</keyword>
<dbReference type="PANTHER" id="PTHR12147:SF26">
    <property type="entry name" value="PEPTIDASE M28 DOMAIN-CONTAINING PROTEIN"/>
    <property type="match status" value="1"/>
</dbReference>
<dbReference type="Pfam" id="PF04389">
    <property type="entry name" value="Peptidase_M28"/>
    <property type="match status" value="1"/>
</dbReference>
<dbReference type="InterPro" id="IPR046450">
    <property type="entry name" value="PA_dom_sf"/>
</dbReference>
<evidence type="ECO:0000256" key="7">
    <source>
        <dbReference type="ARBA" id="ARBA00022833"/>
    </source>
</evidence>
<dbReference type="InterPro" id="IPR045175">
    <property type="entry name" value="M28_fam"/>
</dbReference>
<evidence type="ECO:0000256" key="1">
    <source>
        <dbReference type="ARBA" id="ARBA00005957"/>
    </source>
</evidence>